<organism evidence="4 5">
    <name type="scientific">Rahnella sp. (strain Y9602)</name>
    <dbReference type="NCBI Taxonomy" id="2703885"/>
    <lineage>
        <taxon>Bacteria</taxon>
        <taxon>Pseudomonadati</taxon>
        <taxon>Pseudomonadota</taxon>
        <taxon>Gammaproteobacteria</taxon>
        <taxon>Enterobacterales</taxon>
        <taxon>Yersiniaceae</taxon>
        <taxon>Rahnella</taxon>
    </lineage>
</organism>
<feature type="domain" description="YchJ-like middle NTF2-like" evidence="3">
    <location>
        <begin position="29"/>
        <end position="129"/>
    </location>
</feature>
<evidence type="ECO:0000256" key="1">
    <source>
        <dbReference type="ARBA" id="ARBA00010839"/>
    </source>
</evidence>
<comment type="similarity">
    <text evidence="1 2">Belongs to the UPF0225 family.</text>
</comment>
<protein>
    <recommendedName>
        <fullName evidence="2">UPF0225 protein Rahaq_2649</fullName>
    </recommendedName>
</protein>
<dbReference type="eggNOG" id="COG3012">
    <property type="taxonomic scope" value="Bacteria"/>
</dbReference>
<dbReference type="SUPFAM" id="SSF103642">
    <property type="entry name" value="Sec-C motif"/>
    <property type="match status" value="1"/>
</dbReference>
<name>A0A0H3FAV7_RAHSY</name>
<dbReference type="HOGENOM" id="CLU_099590_0_0_6"/>
<proteinExistence type="inferred from homology"/>
<dbReference type="NCBIfam" id="NF002449">
    <property type="entry name" value="PRK01617.1"/>
    <property type="match status" value="1"/>
</dbReference>
<dbReference type="SUPFAM" id="SSF54427">
    <property type="entry name" value="NTF2-like"/>
    <property type="match status" value="1"/>
</dbReference>
<evidence type="ECO:0000313" key="4">
    <source>
        <dbReference type="EMBL" id="ADW74256.1"/>
    </source>
</evidence>
<dbReference type="Pfam" id="PF17775">
    <property type="entry name" value="YchJ_M-like"/>
    <property type="match status" value="1"/>
</dbReference>
<dbReference type="PANTHER" id="PTHR33747:SF1">
    <property type="entry name" value="ADENYLATE CYCLASE-ASSOCIATED CAP C-TERMINAL DOMAIN-CONTAINING PROTEIN"/>
    <property type="match status" value="1"/>
</dbReference>
<dbReference type="EMBL" id="CP002505">
    <property type="protein sequence ID" value="ADW74256.1"/>
    <property type="molecule type" value="Genomic_DNA"/>
</dbReference>
<dbReference type="NCBIfam" id="NF002486">
    <property type="entry name" value="PRK01752.1"/>
    <property type="match status" value="1"/>
</dbReference>
<reference evidence="4 5" key="2">
    <citation type="journal article" date="2012" name="J. Bacteriol.">
        <title>Complete Genome Sequence of Rahnella sp. Strain Y9602, a Gammaproteobacterium Isolate from Metal- and Radionuclide-Contaminated Soil.</title>
        <authorList>
            <person name="Martinez R.J."/>
            <person name="Bruce D."/>
            <person name="Detter C."/>
            <person name="Goodwin L.A."/>
            <person name="Han J."/>
            <person name="Han C.S."/>
            <person name="Held B."/>
            <person name="Land M.L."/>
            <person name="Mikhailova N."/>
            <person name="Nolan M."/>
            <person name="Pennacchio L."/>
            <person name="Pitluck S."/>
            <person name="Tapia R."/>
            <person name="Woyke T."/>
            <person name="Sobecky P.A."/>
        </authorList>
    </citation>
    <scope>NUCLEOTIDE SEQUENCE [LARGE SCALE GENOMIC DNA]</scope>
    <source>
        <strain evidence="4 5">Y9602</strain>
    </source>
</reference>
<dbReference type="InterPro" id="IPR023006">
    <property type="entry name" value="YchJ-like"/>
</dbReference>
<dbReference type="PANTHER" id="PTHR33747">
    <property type="entry name" value="UPF0225 PROTEIN SCO1677"/>
    <property type="match status" value="1"/>
</dbReference>
<dbReference type="OrthoDB" id="21421at2"/>
<dbReference type="RefSeq" id="WP_013575955.1">
    <property type="nucleotide sequence ID" value="NC_015061.1"/>
</dbReference>
<dbReference type="KEGG" id="rah:Rahaq_2649"/>
<reference evidence="5" key="1">
    <citation type="submission" date="2011-01" db="EMBL/GenBank/DDBJ databases">
        <title>Complete sequence of chromosome of Rahnella sp. Y9602.</title>
        <authorList>
            <consortium name="US DOE Joint Genome Institute"/>
            <person name="Lucas S."/>
            <person name="Copeland A."/>
            <person name="Lapidus A."/>
            <person name="Cheng J.-F."/>
            <person name="Goodwin L."/>
            <person name="Pitluck S."/>
            <person name="Lu M."/>
            <person name="Detter J.C."/>
            <person name="Han C."/>
            <person name="Tapia R."/>
            <person name="Land M."/>
            <person name="Hauser L."/>
            <person name="Kyrpides N."/>
            <person name="Ivanova N."/>
            <person name="Ovchinnikova G."/>
            <person name="Pagani I."/>
            <person name="Sobecky P.A."/>
            <person name="Martinez R.J."/>
            <person name="Woyke T."/>
        </authorList>
    </citation>
    <scope>NUCLEOTIDE SEQUENCE [LARGE SCALE GENOMIC DNA]</scope>
    <source>
        <strain evidence="5">Y9602</strain>
    </source>
</reference>
<dbReference type="InterPro" id="IPR048469">
    <property type="entry name" value="YchJ-like_M"/>
</dbReference>
<dbReference type="InterPro" id="IPR004027">
    <property type="entry name" value="SEC_C_motif"/>
</dbReference>
<dbReference type="AlphaFoldDB" id="A0A0H3FAV7"/>
<dbReference type="Pfam" id="PF02810">
    <property type="entry name" value="SEC-C"/>
    <property type="match status" value="2"/>
</dbReference>
<dbReference type="Gene3D" id="3.10.450.50">
    <property type="match status" value="1"/>
</dbReference>
<accession>A0A0H3FAV7</accession>
<dbReference type="Proteomes" id="UP000007257">
    <property type="component" value="Chromosome"/>
</dbReference>
<gene>
    <name evidence="4" type="ordered locus">Rahaq_2649</name>
</gene>
<sequence>MSELCPCCSNLSFEECCQPYIAECKVAPTPSALMRSRYTAYVLKNASYLIATWHPDCQPGRWRESLQEGFTSTHWQGLQVIAQSEGRNADEGFVEFAARFTETGDEHIHLIHERSRFLRLNERWYYIDGIKPQTGRNDACPCGSGKKYKKCCGK</sequence>
<evidence type="ECO:0000259" key="3">
    <source>
        <dbReference type="Pfam" id="PF17775"/>
    </source>
</evidence>
<evidence type="ECO:0000313" key="5">
    <source>
        <dbReference type="Proteomes" id="UP000007257"/>
    </source>
</evidence>
<dbReference type="InterPro" id="IPR032710">
    <property type="entry name" value="NTF2-like_dom_sf"/>
</dbReference>
<evidence type="ECO:0000256" key="2">
    <source>
        <dbReference type="HAMAP-Rule" id="MF_00612"/>
    </source>
</evidence>
<dbReference type="HAMAP" id="MF_00612">
    <property type="entry name" value="UPF0225"/>
    <property type="match status" value="1"/>
</dbReference>